<keyword evidence="8" id="KW-1185">Reference proteome</keyword>
<keyword evidence="3 4" id="KW-0862">Zinc</keyword>
<dbReference type="OMA" id="MRPIKCP"/>
<dbReference type="SUPFAM" id="SSF49599">
    <property type="entry name" value="TRAF domain-like"/>
    <property type="match status" value="2"/>
</dbReference>
<evidence type="ECO:0000256" key="4">
    <source>
        <dbReference type="PROSITE-ProRule" id="PRU00207"/>
    </source>
</evidence>
<accession>A0A8T2QCU8</accession>
<feature type="domain" description="TRAF-type" evidence="6">
    <location>
        <begin position="197"/>
        <end position="252"/>
    </location>
</feature>
<evidence type="ECO:0000256" key="1">
    <source>
        <dbReference type="ARBA" id="ARBA00022723"/>
    </source>
</evidence>
<sequence length="356" mass="39803">MEPPKVLSRFSASGNGGSFHCENVDLAQVRQLSHSLLLSLAAACVEKTYGDPFKSPISVAASLKGEMVSFLAAQAPRISEMAPLDVVEELLDEFVQSNTSFFSRISSKLMSNETKEEKVEDLAEDMETAETWASSDRDQVAMALLRNLDTRGLCVCKTTFETEEELTDHKSMCPFRPITCGNDNCGDVFSALHVLKHDTECPFKLLSCEQHCEAILTRSEMDKHCVTVCPMRPIKCPFFHVGCTDLVPYRNLAQHCQESVGSHLTFALQALEKQETNVSSLTHRVLLLEKALSINERSEAVDVGTLRLTIQQQDAKIRSLEQEIDRLRQDLRKHNSMGEVVQLRAELETLRNKLGN</sequence>
<dbReference type="Proteomes" id="UP000825935">
    <property type="component" value="Chromosome 36"/>
</dbReference>
<dbReference type="AlphaFoldDB" id="A0A8T2QCU8"/>
<keyword evidence="2 4" id="KW-0863">Zinc-finger</keyword>
<dbReference type="PANTHER" id="PTHR10131">
    <property type="entry name" value="TNF RECEPTOR ASSOCIATED FACTOR"/>
    <property type="match status" value="1"/>
</dbReference>
<gene>
    <name evidence="7" type="ORF">KP509_36G047000</name>
</gene>
<dbReference type="Gene3D" id="3.30.40.10">
    <property type="entry name" value="Zinc/RING finger domain, C3HC4 (zinc finger)"/>
    <property type="match status" value="1"/>
</dbReference>
<dbReference type="GO" id="GO:0008270">
    <property type="term" value="F:zinc ion binding"/>
    <property type="evidence" value="ECO:0007669"/>
    <property type="project" value="UniProtKB-KW"/>
</dbReference>
<evidence type="ECO:0000313" key="7">
    <source>
        <dbReference type="EMBL" id="KAH7281425.1"/>
    </source>
</evidence>
<keyword evidence="5" id="KW-0175">Coiled coil</keyword>
<feature type="zinc finger region" description="TRAF-type" evidence="4">
    <location>
        <begin position="197"/>
        <end position="252"/>
    </location>
</feature>
<dbReference type="Pfam" id="PF02176">
    <property type="entry name" value="zf-TRAF"/>
    <property type="match status" value="1"/>
</dbReference>
<evidence type="ECO:0000256" key="3">
    <source>
        <dbReference type="ARBA" id="ARBA00022833"/>
    </source>
</evidence>
<protein>
    <recommendedName>
        <fullName evidence="6">TRAF-type domain-containing protein</fullName>
    </recommendedName>
</protein>
<dbReference type="EMBL" id="CM035441">
    <property type="protein sequence ID" value="KAH7281425.1"/>
    <property type="molecule type" value="Genomic_DNA"/>
</dbReference>
<dbReference type="OrthoDB" id="1737200at2759"/>
<evidence type="ECO:0000313" key="8">
    <source>
        <dbReference type="Proteomes" id="UP000825935"/>
    </source>
</evidence>
<keyword evidence="1 4" id="KW-0479">Metal-binding</keyword>
<organism evidence="7 8">
    <name type="scientific">Ceratopteris richardii</name>
    <name type="common">Triangle waterfern</name>
    <dbReference type="NCBI Taxonomy" id="49495"/>
    <lineage>
        <taxon>Eukaryota</taxon>
        <taxon>Viridiplantae</taxon>
        <taxon>Streptophyta</taxon>
        <taxon>Embryophyta</taxon>
        <taxon>Tracheophyta</taxon>
        <taxon>Polypodiopsida</taxon>
        <taxon>Polypodiidae</taxon>
        <taxon>Polypodiales</taxon>
        <taxon>Pteridineae</taxon>
        <taxon>Pteridaceae</taxon>
        <taxon>Parkerioideae</taxon>
        <taxon>Ceratopteris</taxon>
    </lineage>
</organism>
<dbReference type="InterPro" id="IPR013083">
    <property type="entry name" value="Znf_RING/FYVE/PHD"/>
</dbReference>
<dbReference type="PANTHER" id="PTHR10131:SF161">
    <property type="entry name" value="F26K24.24 PROTEIN"/>
    <property type="match status" value="1"/>
</dbReference>
<evidence type="ECO:0000259" key="6">
    <source>
        <dbReference type="PROSITE" id="PS50145"/>
    </source>
</evidence>
<name>A0A8T2QCU8_CERRI</name>
<dbReference type="InterPro" id="IPR001293">
    <property type="entry name" value="Znf_TRAF"/>
</dbReference>
<evidence type="ECO:0000256" key="5">
    <source>
        <dbReference type="SAM" id="Coils"/>
    </source>
</evidence>
<feature type="coiled-coil region" evidence="5">
    <location>
        <begin position="303"/>
        <end position="353"/>
    </location>
</feature>
<evidence type="ECO:0000256" key="2">
    <source>
        <dbReference type="ARBA" id="ARBA00022771"/>
    </source>
</evidence>
<reference evidence="7" key="1">
    <citation type="submission" date="2021-08" db="EMBL/GenBank/DDBJ databases">
        <title>WGS assembly of Ceratopteris richardii.</title>
        <authorList>
            <person name="Marchant D.B."/>
            <person name="Chen G."/>
            <person name="Jenkins J."/>
            <person name="Shu S."/>
            <person name="Leebens-Mack J."/>
            <person name="Grimwood J."/>
            <person name="Schmutz J."/>
            <person name="Soltis P."/>
            <person name="Soltis D."/>
            <person name="Chen Z.-H."/>
        </authorList>
    </citation>
    <scope>NUCLEOTIDE SEQUENCE</scope>
    <source>
        <strain evidence="7">Whitten #5841</strain>
        <tissue evidence="7">Leaf</tissue>
    </source>
</reference>
<proteinExistence type="predicted"/>
<comment type="caution">
    <text evidence="7">The sequence shown here is derived from an EMBL/GenBank/DDBJ whole genome shotgun (WGS) entry which is preliminary data.</text>
</comment>
<dbReference type="PROSITE" id="PS50145">
    <property type="entry name" value="ZF_TRAF"/>
    <property type="match status" value="1"/>
</dbReference>